<dbReference type="Proteomes" id="UP000014074">
    <property type="component" value="Unassembled WGS sequence"/>
</dbReference>
<name>R8BXM4_PHAM7</name>
<proteinExistence type="predicted"/>
<feature type="domain" description="Beta-lactamase-like ARB-00930-like C-terminal" evidence="1">
    <location>
        <begin position="130"/>
        <end position="195"/>
    </location>
</feature>
<dbReference type="InterPro" id="IPR058664">
    <property type="entry name" value="ARB_00930-like_C"/>
</dbReference>
<accession>R8BXM4</accession>
<evidence type="ECO:0000313" key="3">
    <source>
        <dbReference type="Proteomes" id="UP000014074"/>
    </source>
</evidence>
<dbReference type="SUPFAM" id="SSF56601">
    <property type="entry name" value="beta-lactamase/transpeptidase-like"/>
    <property type="match status" value="1"/>
</dbReference>
<dbReference type="EMBL" id="KB932806">
    <property type="protein sequence ID" value="EOO04029.1"/>
    <property type="molecule type" value="Genomic_DNA"/>
</dbReference>
<dbReference type="OrthoDB" id="10250282at2759"/>
<sequence length="211" mass="22714">MTKTELLGSDLARAGNAMLSSRLLQPAVTRRWLHPIADTSNLRNGVGRPWEVYRAGSSAISPIVDIFTKSGAIGPYASYFGLAPDFNVGFAILAHDSTVEDRKLDLNVYADVVSDGLTQLTEMAAVMMITQFVGTYSASNNQSVVAFNQSDYGPGLSVITARLNGTDLMAEVAESMAIETAALDFRLYPTNVVKKQCIWADLTLGIMGTQP</sequence>
<organism evidence="2 3">
    <name type="scientific">Phaeoacremonium minimum (strain UCR-PA7)</name>
    <name type="common">Esca disease fungus</name>
    <name type="synonym">Togninia minima</name>
    <dbReference type="NCBI Taxonomy" id="1286976"/>
    <lineage>
        <taxon>Eukaryota</taxon>
        <taxon>Fungi</taxon>
        <taxon>Dikarya</taxon>
        <taxon>Ascomycota</taxon>
        <taxon>Pezizomycotina</taxon>
        <taxon>Sordariomycetes</taxon>
        <taxon>Sordariomycetidae</taxon>
        <taxon>Togniniales</taxon>
        <taxon>Togniniaceae</taxon>
        <taxon>Phaeoacremonium</taxon>
    </lineage>
</organism>
<dbReference type="Pfam" id="PF26335">
    <property type="entry name" value="ARB_00930_C"/>
    <property type="match status" value="1"/>
</dbReference>
<dbReference type="GeneID" id="19324626"/>
<dbReference type="AlphaFoldDB" id="R8BXM4"/>
<dbReference type="KEGG" id="tmn:UCRPA7_420"/>
<keyword evidence="3" id="KW-1185">Reference proteome</keyword>
<reference evidence="3" key="1">
    <citation type="journal article" date="2013" name="Genome Announc.">
        <title>Draft genome sequence of the ascomycete Phaeoacremonium aleophilum strain UCR-PA7, a causal agent of the esca disease complex in grapevines.</title>
        <authorList>
            <person name="Blanco-Ulate B."/>
            <person name="Rolshausen P."/>
            <person name="Cantu D."/>
        </authorList>
    </citation>
    <scope>NUCLEOTIDE SEQUENCE [LARGE SCALE GENOMIC DNA]</scope>
    <source>
        <strain evidence="3">UCR-PA7</strain>
    </source>
</reference>
<evidence type="ECO:0000313" key="2">
    <source>
        <dbReference type="EMBL" id="EOO04029.1"/>
    </source>
</evidence>
<dbReference type="InterPro" id="IPR051478">
    <property type="entry name" value="Beta-lactamase-like_AB/R"/>
</dbReference>
<evidence type="ECO:0000259" key="1">
    <source>
        <dbReference type="Pfam" id="PF26335"/>
    </source>
</evidence>
<dbReference type="RefSeq" id="XP_007911207.1">
    <property type="nucleotide sequence ID" value="XM_007913016.1"/>
</dbReference>
<gene>
    <name evidence="2" type="ORF">UCRPA7_420</name>
</gene>
<protein>
    <submittedName>
        <fullName evidence="2">Putative beta-lactamase family protein</fullName>
    </submittedName>
</protein>
<dbReference type="InterPro" id="IPR012338">
    <property type="entry name" value="Beta-lactam/transpept-like"/>
</dbReference>
<dbReference type="HOGENOM" id="CLU_099562_0_0_1"/>
<dbReference type="PANTHER" id="PTHR22935:SF97">
    <property type="entry name" value="BETA-LACTAMASE-RELATED DOMAIN-CONTAINING PROTEIN"/>
    <property type="match status" value="1"/>
</dbReference>
<dbReference type="eggNOG" id="ENOG502SKZU">
    <property type="taxonomic scope" value="Eukaryota"/>
</dbReference>
<dbReference type="PANTHER" id="PTHR22935">
    <property type="entry name" value="PENICILLIN-BINDING PROTEIN"/>
    <property type="match status" value="1"/>
</dbReference>